<evidence type="ECO:0000313" key="1">
    <source>
        <dbReference type="EMBL" id="CAA9455691.1"/>
    </source>
</evidence>
<dbReference type="SUPFAM" id="SSF53474">
    <property type="entry name" value="alpha/beta-Hydrolases"/>
    <property type="match status" value="1"/>
</dbReference>
<dbReference type="Gene3D" id="3.40.50.1820">
    <property type="entry name" value="alpha/beta hydrolase"/>
    <property type="match status" value="1"/>
</dbReference>
<gene>
    <name evidence="1" type="ORF">AVDCRST_MAG02-1582</name>
</gene>
<dbReference type="AlphaFoldDB" id="A0A6J4R0Y2"/>
<reference evidence="1" key="1">
    <citation type="submission" date="2020-02" db="EMBL/GenBank/DDBJ databases">
        <authorList>
            <person name="Meier V. D."/>
        </authorList>
    </citation>
    <scope>NUCLEOTIDE SEQUENCE</scope>
    <source>
        <strain evidence="1">AVDCRST_MAG02</strain>
    </source>
</reference>
<organism evidence="1">
    <name type="scientific">uncultured Rubrobacteraceae bacterium</name>
    <dbReference type="NCBI Taxonomy" id="349277"/>
    <lineage>
        <taxon>Bacteria</taxon>
        <taxon>Bacillati</taxon>
        <taxon>Actinomycetota</taxon>
        <taxon>Rubrobacteria</taxon>
        <taxon>Rubrobacterales</taxon>
        <taxon>Rubrobacteraceae</taxon>
        <taxon>environmental samples</taxon>
    </lineage>
</organism>
<dbReference type="InterPro" id="IPR029058">
    <property type="entry name" value="AB_hydrolase_fold"/>
</dbReference>
<evidence type="ECO:0008006" key="2">
    <source>
        <dbReference type="Google" id="ProtNLM"/>
    </source>
</evidence>
<accession>A0A6J4R0Y2</accession>
<dbReference type="EMBL" id="CADCVH010000051">
    <property type="protein sequence ID" value="CAA9455691.1"/>
    <property type="molecule type" value="Genomic_DNA"/>
</dbReference>
<protein>
    <recommendedName>
        <fullName evidence="2">AB hydrolase-1 domain-containing protein</fullName>
    </recommendedName>
</protein>
<proteinExistence type="predicted"/>
<name>A0A6J4R0Y2_9ACTN</name>
<sequence length="100" mass="10903">MEKTRSKDGTKVAFEHLGEGRPVIVVGGQLCGRAGYRPTAEELAKHSAVLNYDRRGRDASGDTAPYAIEREIEDIGALVAVAGGSADPREMRRPTKRRRP</sequence>